<name>A0ABT6N7U8_9FIRM</name>
<dbReference type="Gene3D" id="1.10.357.10">
    <property type="entry name" value="Tetracycline Repressor, domain 2"/>
    <property type="match status" value="1"/>
</dbReference>
<evidence type="ECO:0000256" key="2">
    <source>
        <dbReference type="PROSITE-ProRule" id="PRU00335"/>
    </source>
</evidence>
<dbReference type="SUPFAM" id="SSF48498">
    <property type="entry name" value="Tetracyclin repressor-like, C-terminal domain"/>
    <property type="match status" value="1"/>
</dbReference>
<keyword evidence="5" id="KW-1185">Reference proteome</keyword>
<dbReference type="InterPro" id="IPR001647">
    <property type="entry name" value="HTH_TetR"/>
</dbReference>
<dbReference type="Proteomes" id="UP001158045">
    <property type="component" value="Unassembled WGS sequence"/>
</dbReference>
<sequence>MNQQDKRFEKGEETYRRVIQAALEIISEQGVSGITASKLSERSKISKSSVFHHFSSTQEIPAAVLKTIMEMMIRPFELPGSNVTLEQFLIDLGDALFNMAEEQRYVYKAFFSFYHESMFNEVLRGMIKTYLYASKSDLKKLLIQALDEWKTTPHDEEEKNIRELEAEQMSLLLISTLDGIGLHLLMGESVLSYKNAWQMQVKSLRRYFL</sequence>
<dbReference type="EMBL" id="JARYZI010000001">
    <property type="protein sequence ID" value="MDH8676505.1"/>
    <property type="molecule type" value="Genomic_DNA"/>
</dbReference>
<dbReference type="PANTHER" id="PTHR43479">
    <property type="entry name" value="ACREF/ENVCD OPERON REPRESSOR-RELATED"/>
    <property type="match status" value="1"/>
</dbReference>
<feature type="domain" description="HTH tetR-type" evidence="3">
    <location>
        <begin position="12"/>
        <end position="72"/>
    </location>
</feature>
<feature type="DNA-binding region" description="H-T-H motif" evidence="2">
    <location>
        <begin position="35"/>
        <end position="54"/>
    </location>
</feature>
<evidence type="ECO:0000256" key="1">
    <source>
        <dbReference type="ARBA" id="ARBA00023125"/>
    </source>
</evidence>
<dbReference type="SUPFAM" id="SSF46689">
    <property type="entry name" value="Homeodomain-like"/>
    <property type="match status" value="1"/>
</dbReference>
<dbReference type="PROSITE" id="PS50977">
    <property type="entry name" value="HTH_TETR_2"/>
    <property type="match status" value="1"/>
</dbReference>
<accession>A0ABT6N7U8</accession>
<protein>
    <submittedName>
        <fullName evidence="4">TetR/AcrR family transcriptional regulator</fullName>
    </submittedName>
</protein>
<gene>
    <name evidence="4" type="ORF">QE109_00020</name>
</gene>
<reference evidence="4 5" key="1">
    <citation type="submission" date="2023-04" db="EMBL/GenBank/DDBJ databases">
        <title>Fusibacter bizertensis strain WBS, isolated from littoral bottom sediments of the Arctic seas - biochemical and genomic analysis.</title>
        <authorList>
            <person name="Brioukhanov A.L."/>
        </authorList>
    </citation>
    <scope>NUCLEOTIDE SEQUENCE [LARGE SCALE GENOMIC DNA]</scope>
    <source>
        <strain evidence="4 5">WBS</strain>
    </source>
</reference>
<dbReference type="PRINTS" id="PR00455">
    <property type="entry name" value="HTHTETR"/>
</dbReference>
<evidence type="ECO:0000313" key="4">
    <source>
        <dbReference type="EMBL" id="MDH8676505.1"/>
    </source>
</evidence>
<evidence type="ECO:0000313" key="5">
    <source>
        <dbReference type="Proteomes" id="UP001158045"/>
    </source>
</evidence>
<keyword evidence="1 2" id="KW-0238">DNA-binding</keyword>
<dbReference type="RefSeq" id="WP_281092308.1">
    <property type="nucleotide sequence ID" value="NZ_JARYZI010000001.1"/>
</dbReference>
<proteinExistence type="predicted"/>
<dbReference type="InterPro" id="IPR050624">
    <property type="entry name" value="HTH-type_Tx_Regulator"/>
</dbReference>
<comment type="caution">
    <text evidence="4">The sequence shown here is derived from an EMBL/GenBank/DDBJ whole genome shotgun (WGS) entry which is preliminary data.</text>
</comment>
<organism evidence="4 5">
    <name type="scientific">Fusibacter bizertensis</name>
    <dbReference type="NCBI Taxonomy" id="1488331"/>
    <lineage>
        <taxon>Bacteria</taxon>
        <taxon>Bacillati</taxon>
        <taxon>Bacillota</taxon>
        <taxon>Clostridia</taxon>
        <taxon>Eubacteriales</taxon>
        <taxon>Eubacteriales Family XII. Incertae Sedis</taxon>
        <taxon>Fusibacter</taxon>
    </lineage>
</organism>
<evidence type="ECO:0000259" key="3">
    <source>
        <dbReference type="PROSITE" id="PS50977"/>
    </source>
</evidence>
<dbReference type="InterPro" id="IPR036271">
    <property type="entry name" value="Tet_transcr_reg_TetR-rel_C_sf"/>
</dbReference>
<dbReference type="Pfam" id="PF00440">
    <property type="entry name" value="TetR_N"/>
    <property type="match status" value="1"/>
</dbReference>
<dbReference type="InterPro" id="IPR009057">
    <property type="entry name" value="Homeodomain-like_sf"/>
</dbReference>
<dbReference type="PANTHER" id="PTHR43479:SF11">
    <property type="entry name" value="ACREF_ENVCD OPERON REPRESSOR-RELATED"/>
    <property type="match status" value="1"/>
</dbReference>